<gene>
    <name evidence="2" type="ORF">BO78DRAFT_414696</name>
</gene>
<protein>
    <submittedName>
        <fullName evidence="2">Uncharacterized protein</fullName>
    </submittedName>
</protein>
<reference evidence="2 3" key="1">
    <citation type="submission" date="2018-02" db="EMBL/GenBank/DDBJ databases">
        <title>The genomes of Aspergillus section Nigri reveals drivers in fungal speciation.</title>
        <authorList>
            <consortium name="DOE Joint Genome Institute"/>
            <person name="Vesth T.C."/>
            <person name="Nybo J."/>
            <person name="Theobald S."/>
            <person name="Brandl J."/>
            <person name="Frisvad J.C."/>
            <person name="Nielsen K.F."/>
            <person name="Lyhne E.K."/>
            <person name="Kogle M.E."/>
            <person name="Kuo A."/>
            <person name="Riley R."/>
            <person name="Clum A."/>
            <person name="Nolan M."/>
            <person name="Lipzen A."/>
            <person name="Salamov A."/>
            <person name="Henrissat B."/>
            <person name="Wiebenga A."/>
            <person name="De vries R.P."/>
            <person name="Grigoriev I.V."/>
            <person name="Mortensen U.H."/>
            <person name="Andersen M.R."/>
            <person name="Baker S.E."/>
        </authorList>
    </citation>
    <scope>NUCLEOTIDE SEQUENCE [LARGE SCALE GENOMIC DNA]</scope>
    <source>
        <strain evidence="2 3">CBS 121057</strain>
    </source>
</reference>
<keyword evidence="3" id="KW-1185">Reference proteome</keyword>
<evidence type="ECO:0000313" key="3">
    <source>
        <dbReference type="Proteomes" id="UP000248423"/>
    </source>
</evidence>
<dbReference type="VEuPathDB" id="FungiDB:BO78DRAFT_414696"/>
<organism evidence="2 3">
    <name type="scientific">Aspergillus sclerotiicarbonarius (strain CBS 121057 / IBT 28362)</name>
    <dbReference type="NCBI Taxonomy" id="1448318"/>
    <lineage>
        <taxon>Eukaryota</taxon>
        <taxon>Fungi</taxon>
        <taxon>Dikarya</taxon>
        <taxon>Ascomycota</taxon>
        <taxon>Pezizomycotina</taxon>
        <taxon>Eurotiomycetes</taxon>
        <taxon>Eurotiomycetidae</taxon>
        <taxon>Eurotiales</taxon>
        <taxon>Aspergillaceae</taxon>
        <taxon>Aspergillus</taxon>
        <taxon>Aspergillus subgen. Circumdati</taxon>
    </lineage>
</organism>
<accession>A0A319ETK2</accession>
<name>A0A319ETK2_ASPSB</name>
<proteinExistence type="predicted"/>
<dbReference type="OrthoDB" id="4221626at2759"/>
<feature type="region of interest" description="Disordered" evidence="1">
    <location>
        <begin position="79"/>
        <end position="181"/>
    </location>
</feature>
<evidence type="ECO:0000313" key="2">
    <source>
        <dbReference type="EMBL" id="PYI10618.1"/>
    </source>
</evidence>
<sequence>MARLCLPGLPVHKAPLAPRFKTQPAFHSFPVPPVARFVFRRNYEVPSHSFSPVSIPRTGVRSFKPASGDRSFAKMRIGSRLPVPVRTSTPSTVKPAPAATGAGRSLKPSLSRLEERRAARQARSRPWVSPKSQSQHESLEGHRSMPRPSPPIRPSHSLPPTHPSPSLRPGSQRPIAPSSKAQRAIRLIDEVLAKSALASAGVGGRKAKLLKSVRFGETTVVPVSRWIDRRENVFPAPLAALGHLQGWKVTPLSKPDEDGETEKYTTYWGSDSYIMLTSSHSASESCGRYGCAWNRLACIADQRPTWGPATVFMAWNKLREQIRQRGGYRL</sequence>
<dbReference type="AlphaFoldDB" id="A0A319ETK2"/>
<evidence type="ECO:0000256" key="1">
    <source>
        <dbReference type="SAM" id="MobiDB-lite"/>
    </source>
</evidence>
<feature type="compositionally biased region" description="Low complexity" evidence="1">
    <location>
        <begin position="154"/>
        <end position="169"/>
    </location>
</feature>
<dbReference type="Proteomes" id="UP000248423">
    <property type="component" value="Unassembled WGS sequence"/>
</dbReference>
<dbReference type="EMBL" id="KZ826321">
    <property type="protein sequence ID" value="PYI10618.1"/>
    <property type="molecule type" value="Genomic_DNA"/>
</dbReference>